<evidence type="ECO:0000256" key="1">
    <source>
        <dbReference type="ARBA" id="ARBA00022617"/>
    </source>
</evidence>
<keyword evidence="3" id="KW-0408">Iron</keyword>
<dbReference type="RefSeq" id="XP_001691411.2">
    <property type="nucleotide sequence ID" value="XM_001691359.2"/>
</dbReference>
<dbReference type="AlphaFoldDB" id="A0A2K3DR38"/>
<dbReference type="KEGG" id="cre:CHLRE_06g303050v5"/>
<dbReference type="GeneID" id="5716937"/>
<dbReference type="ExpressionAtlas" id="A0A2K3DR38">
    <property type="expression patterns" value="differential"/>
</dbReference>
<evidence type="ECO:0000256" key="4">
    <source>
        <dbReference type="ARBA" id="ARBA00038168"/>
    </source>
</evidence>
<dbReference type="GO" id="GO:0020037">
    <property type="term" value="F:heme binding"/>
    <property type="evidence" value="ECO:0000318"/>
    <property type="project" value="GO_Central"/>
</dbReference>
<feature type="region of interest" description="Disordered" evidence="5">
    <location>
        <begin position="195"/>
        <end position="239"/>
    </location>
</feature>
<evidence type="ECO:0000313" key="7">
    <source>
        <dbReference type="EMBL" id="PNW83011.1"/>
    </source>
</evidence>
<dbReference type="Gramene" id="PNW83011">
    <property type="protein sequence ID" value="PNW83011"/>
    <property type="gene ID" value="CHLRE_06g303050v5"/>
</dbReference>
<gene>
    <name evidence="7" type="ORF">CHLRE_06g303050v5</name>
</gene>
<feature type="compositionally biased region" description="Low complexity" evidence="5">
    <location>
        <begin position="17"/>
        <end position="58"/>
    </location>
</feature>
<dbReference type="PANTHER" id="PTHR19359:SF25">
    <property type="entry name" value="CYTOCHROME B5 HEME-BINDING DOMAIN-CONTAINING PROTEIN"/>
    <property type="match status" value="1"/>
</dbReference>
<keyword evidence="8" id="KW-1185">Reference proteome</keyword>
<evidence type="ECO:0000256" key="3">
    <source>
        <dbReference type="ARBA" id="ARBA00023004"/>
    </source>
</evidence>
<dbReference type="PROSITE" id="PS50255">
    <property type="entry name" value="CYTOCHROME_B5_2"/>
    <property type="match status" value="1"/>
</dbReference>
<accession>A0A2K3DR38</accession>
<proteinExistence type="inferred from homology"/>
<reference evidence="7 8" key="1">
    <citation type="journal article" date="2007" name="Science">
        <title>The Chlamydomonas genome reveals the evolution of key animal and plant functions.</title>
        <authorList>
            <person name="Merchant S.S."/>
            <person name="Prochnik S.E."/>
            <person name="Vallon O."/>
            <person name="Harris E.H."/>
            <person name="Karpowicz S.J."/>
            <person name="Witman G.B."/>
            <person name="Terry A."/>
            <person name="Salamov A."/>
            <person name="Fritz-Laylin L.K."/>
            <person name="Marechal-Drouard L."/>
            <person name="Marshall W.F."/>
            <person name="Qu L.H."/>
            <person name="Nelson D.R."/>
            <person name="Sanderfoot A.A."/>
            <person name="Spalding M.H."/>
            <person name="Kapitonov V.V."/>
            <person name="Ren Q."/>
            <person name="Ferris P."/>
            <person name="Lindquist E."/>
            <person name="Shapiro H."/>
            <person name="Lucas S.M."/>
            <person name="Grimwood J."/>
            <person name="Schmutz J."/>
            <person name="Cardol P."/>
            <person name="Cerutti H."/>
            <person name="Chanfreau G."/>
            <person name="Chen C.L."/>
            <person name="Cognat V."/>
            <person name="Croft M.T."/>
            <person name="Dent R."/>
            <person name="Dutcher S."/>
            <person name="Fernandez E."/>
            <person name="Fukuzawa H."/>
            <person name="Gonzalez-Ballester D."/>
            <person name="Gonzalez-Halphen D."/>
            <person name="Hallmann A."/>
            <person name="Hanikenne M."/>
            <person name="Hippler M."/>
            <person name="Inwood W."/>
            <person name="Jabbari K."/>
            <person name="Kalanon M."/>
            <person name="Kuras R."/>
            <person name="Lefebvre P.A."/>
            <person name="Lemaire S.D."/>
            <person name="Lobanov A.V."/>
            <person name="Lohr M."/>
            <person name="Manuell A."/>
            <person name="Meier I."/>
            <person name="Mets L."/>
            <person name="Mittag M."/>
            <person name="Mittelmeier T."/>
            <person name="Moroney J.V."/>
            <person name="Moseley J."/>
            <person name="Napoli C."/>
            <person name="Nedelcu A.M."/>
            <person name="Niyogi K."/>
            <person name="Novoselov S.V."/>
            <person name="Paulsen I.T."/>
            <person name="Pazour G."/>
            <person name="Purton S."/>
            <person name="Ral J.P."/>
            <person name="Riano-Pachon D.M."/>
            <person name="Riekhof W."/>
            <person name="Rymarquis L."/>
            <person name="Schroda M."/>
            <person name="Stern D."/>
            <person name="Umen J."/>
            <person name="Willows R."/>
            <person name="Wilson N."/>
            <person name="Zimmer S.L."/>
            <person name="Allmer J."/>
            <person name="Balk J."/>
            <person name="Bisova K."/>
            <person name="Chen C.J."/>
            <person name="Elias M."/>
            <person name="Gendler K."/>
            <person name="Hauser C."/>
            <person name="Lamb M.R."/>
            <person name="Ledford H."/>
            <person name="Long J.C."/>
            <person name="Minagawa J."/>
            <person name="Page M.D."/>
            <person name="Pan J."/>
            <person name="Pootakham W."/>
            <person name="Roje S."/>
            <person name="Rose A."/>
            <person name="Stahlberg E."/>
            <person name="Terauchi A.M."/>
            <person name="Yang P."/>
            <person name="Ball S."/>
            <person name="Bowler C."/>
            <person name="Dieckmann C.L."/>
            <person name="Gladyshev V.N."/>
            <person name="Green P."/>
            <person name="Jorgensen R."/>
            <person name="Mayfield S."/>
            <person name="Mueller-Roeber B."/>
            <person name="Rajamani S."/>
            <person name="Sayre R.T."/>
            <person name="Brokstein P."/>
            <person name="Dubchak I."/>
            <person name="Goodstein D."/>
            <person name="Hornick L."/>
            <person name="Huang Y.W."/>
            <person name="Jhaveri J."/>
            <person name="Luo Y."/>
            <person name="Martinez D."/>
            <person name="Ngau W.C."/>
            <person name="Otillar B."/>
            <person name="Poliakov A."/>
            <person name="Porter A."/>
            <person name="Szajkowski L."/>
            <person name="Werner G."/>
            <person name="Zhou K."/>
            <person name="Grigoriev I.V."/>
            <person name="Rokhsar D.S."/>
            <person name="Grossman A.R."/>
        </authorList>
    </citation>
    <scope>NUCLEOTIDE SEQUENCE [LARGE SCALE GENOMIC DNA]</scope>
    <source>
        <strain evidence="8">CC-503</strain>
    </source>
</reference>
<feature type="compositionally biased region" description="Gly residues" evidence="5">
    <location>
        <begin position="195"/>
        <end position="204"/>
    </location>
</feature>
<name>A0A2K3DR38_CHLRE</name>
<dbReference type="SMART" id="SM01117">
    <property type="entry name" value="Cyt-b5"/>
    <property type="match status" value="1"/>
</dbReference>
<comment type="similarity">
    <text evidence="4">Belongs to the cytochrome b5 family.</text>
</comment>
<dbReference type="Pfam" id="PF00173">
    <property type="entry name" value="Cyt-b5"/>
    <property type="match status" value="1"/>
</dbReference>
<dbReference type="InterPro" id="IPR050668">
    <property type="entry name" value="Cytochrome_b5"/>
</dbReference>
<evidence type="ECO:0000313" key="8">
    <source>
        <dbReference type="Proteomes" id="UP000006906"/>
    </source>
</evidence>
<dbReference type="PaxDb" id="3055-EDP05144"/>
<organism evidence="7 8">
    <name type="scientific">Chlamydomonas reinhardtii</name>
    <name type="common">Chlamydomonas smithii</name>
    <dbReference type="NCBI Taxonomy" id="3055"/>
    <lineage>
        <taxon>Eukaryota</taxon>
        <taxon>Viridiplantae</taxon>
        <taxon>Chlorophyta</taxon>
        <taxon>core chlorophytes</taxon>
        <taxon>Chlorophyceae</taxon>
        <taxon>CS clade</taxon>
        <taxon>Chlamydomonadales</taxon>
        <taxon>Chlamydomonadaceae</taxon>
        <taxon>Chlamydomonas</taxon>
    </lineage>
</organism>
<evidence type="ECO:0000256" key="2">
    <source>
        <dbReference type="ARBA" id="ARBA00022723"/>
    </source>
</evidence>
<sequence>MSRTISLPQIHGATLGDSSSPSLPRHASSSSSSSSDATATASVPTASSSRTASSSLPHIEPPPTGAPIIAAQRMTRRQLRKLGRNFSLQEVRQHAAKDDAWIAVDGRVYDITEHLVNHPGWHDNAAISTVLSILAHAGSDCSQEFREIHRPYPVAWRQLAAYYIGDLEGAAGTAAACSLTSSASVAQLGALAGGGGGGGSGGKGLPHSQSAPSLEAAARGGQQRPVDSRDMAQQLQNPS</sequence>
<dbReference type="Proteomes" id="UP000006906">
    <property type="component" value="Chromosome 6"/>
</dbReference>
<dbReference type="EMBL" id="CM008967">
    <property type="protein sequence ID" value="PNW83011.1"/>
    <property type="molecule type" value="Genomic_DNA"/>
</dbReference>
<dbReference type="STRING" id="3055.A0A2K3DR38"/>
<dbReference type="GO" id="GO:0016020">
    <property type="term" value="C:membrane"/>
    <property type="evidence" value="ECO:0000318"/>
    <property type="project" value="GO_Central"/>
</dbReference>
<dbReference type="InterPro" id="IPR036400">
    <property type="entry name" value="Cyt_B5-like_heme/steroid_sf"/>
</dbReference>
<dbReference type="InterPro" id="IPR001199">
    <property type="entry name" value="Cyt_B5-like_heme/steroid-bd"/>
</dbReference>
<protein>
    <recommendedName>
        <fullName evidence="6">Cytochrome b5 heme-binding domain-containing protein</fullName>
    </recommendedName>
</protein>
<keyword evidence="1" id="KW-0349">Heme</keyword>
<dbReference type="GO" id="GO:0046872">
    <property type="term" value="F:metal ion binding"/>
    <property type="evidence" value="ECO:0007669"/>
    <property type="project" value="UniProtKB-KW"/>
</dbReference>
<evidence type="ECO:0000259" key="6">
    <source>
        <dbReference type="PROSITE" id="PS50255"/>
    </source>
</evidence>
<dbReference type="InParanoid" id="A0A2K3DR38"/>
<feature type="domain" description="Cytochrome b5 heme-binding" evidence="6">
    <location>
        <begin position="83"/>
        <end position="168"/>
    </location>
</feature>
<keyword evidence="2" id="KW-0479">Metal-binding</keyword>
<feature type="region of interest" description="Disordered" evidence="5">
    <location>
        <begin position="1"/>
        <end position="66"/>
    </location>
</feature>
<dbReference type="OrthoDB" id="260519at2759"/>
<dbReference type="PANTHER" id="PTHR19359">
    <property type="entry name" value="CYTOCHROME B5"/>
    <property type="match status" value="1"/>
</dbReference>
<dbReference type="Gene3D" id="3.10.120.10">
    <property type="entry name" value="Cytochrome b5-like heme/steroid binding domain"/>
    <property type="match status" value="1"/>
</dbReference>
<dbReference type="SUPFAM" id="SSF55856">
    <property type="entry name" value="Cytochrome b5-like heme/steroid binding domain"/>
    <property type="match status" value="1"/>
</dbReference>
<evidence type="ECO:0000256" key="5">
    <source>
        <dbReference type="SAM" id="MobiDB-lite"/>
    </source>
</evidence>